<keyword evidence="5" id="KW-0539">Nucleus</keyword>
<dbReference type="InterPro" id="IPR052207">
    <property type="entry name" value="Max-like/E-box_TFs"/>
</dbReference>
<dbReference type="Gene3D" id="4.10.280.10">
    <property type="entry name" value="Helix-loop-helix DNA-binding domain"/>
    <property type="match status" value="1"/>
</dbReference>
<comment type="subcellular location">
    <subcellularLocation>
        <location evidence="1">Nucleus</location>
    </subcellularLocation>
</comment>
<dbReference type="SUPFAM" id="SSF47459">
    <property type="entry name" value="HLH, helix-loop-helix DNA-binding domain"/>
    <property type="match status" value="1"/>
</dbReference>
<reference evidence="8 9" key="1">
    <citation type="submission" date="2015-04" db="EMBL/GenBank/DDBJ databases">
        <title>Complete genome sequence of Schizopora paradoxa KUC8140, a cosmopolitan wood degrader in East Asia.</title>
        <authorList>
            <consortium name="DOE Joint Genome Institute"/>
            <person name="Min B."/>
            <person name="Park H."/>
            <person name="Jang Y."/>
            <person name="Kim J.-J."/>
            <person name="Kim K.H."/>
            <person name="Pangilinan J."/>
            <person name="Lipzen A."/>
            <person name="Riley R."/>
            <person name="Grigoriev I.V."/>
            <person name="Spatafora J.W."/>
            <person name="Choi I.-G."/>
        </authorList>
    </citation>
    <scope>NUCLEOTIDE SEQUENCE [LARGE SCALE GENOMIC DNA]</scope>
    <source>
        <strain evidence="8 9">KUC8140</strain>
    </source>
</reference>
<feature type="compositionally biased region" description="Polar residues" evidence="6">
    <location>
        <begin position="91"/>
        <end position="107"/>
    </location>
</feature>
<protein>
    <recommendedName>
        <fullName evidence="7">BHLH domain-containing protein</fullName>
    </recommendedName>
</protein>
<evidence type="ECO:0000256" key="4">
    <source>
        <dbReference type="ARBA" id="ARBA00023163"/>
    </source>
</evidence>
<evidence type="ECO:0000313" key="9">
    <source>
        <dbReference type="Proteomes" id="UP000053477"/>
    </source>
</evidence>
<gene>
    <name evidence="8" type="ORF">SCHPADRAFT_916974</name>
</gene>
<evidence type="ECO:0000313" key="8">
    <source>
        <dbReference type="EMBL" id="KLO08329.1"/>
    </source>
</evidence>
<dbReference type="EMBL" id="KQ086096">
    <property type="protein sequence ID" value="KLO08329.1"/>
    <property type="molecule type" value="Genomic_DNA"/>
</dbReference>
<dbReference type="GO" id="GO:0000978">
    <property type="term" value="F:RNA polymerase II cis-regulatory region sequence-specific DNA binding"/>
    <property type="evidence" value="ECO:0007669"/>
    <property type="project" value="TreeGrafter"/>
</dbReference>
<evidence type="ECO:0000256" key="5">
    <source>
        <dbReference type="ARBA" id="ARBA00023242"/>
    </source>
</evidence>
<dbReference type="InterPro" id="IPR036638">
    <property type="entry name" value="HLH_DNA-bd_sf"/>
</dbReference>
<feature type="compositionally biased region" description="Polar residues" evidence="6">
    <location>
        <begin position="142"/>
        <end position="156"/>
    </location>
</feature>
<accession>A0A0H2R8Z5</accession>
<dbReference type="AlphaFoldDB" id="A0A0H2R8Z5"/>
<name>A0A0H2R8Z5_9AGAM</name>
<feature type="compositionally biased region" description="Gly residues" evidence="6">
    <location>
        <begin position="216"/>
        <end position="226"/>
    </location>
</feature>
<feature type="compositionally biased region" description="Low complexity" evidence="6">
    <location>
        <begin position="196"/>
        <end position="209"/>
    </location>
</feature>
<feature type="compositionally biased region" description="Low complexity" evidence="6">
    <location>
        <begin position="122"/>
        <end position="141"/>
    </location>
</feature>
<feature type="domain" description="BHLH" evidence="7">
    <location>
        <begin position="168"/>
        <end position="241"/>
    </location>
</feature>
<dbReference type="PROSITE" id="PS50888">
    <property type="entry name" value="BHLH"/>
    <property type="match status" value="1"/>
</dbReference>
<keyword evidence="2" id="KW-0805">Transcription regulation</keyword>
<evidence type="ECO:0000256" key="6">
    <source>
        <dbReference type="SAM" id="MobiDB-lite"/>
    </source>
</evidence>
<feature type="region of interest" description="Disordered" evidence="6">
    <location>
        <begin position="196"/>
        <end position="226"/>
    </location>
</feature>
<dbReference type="Pfam" id="PF00010">
    <property type="entry name" value="HLH"/>
    <property type="match status" value="1"/>
</dbReference>
<keyword evidence="9" id="KW-1185">Reference proteome</keyword>
<dbReference type="GO" id="GO:0005634">
    <property type="term" value="C:nucleus"/>
    <property type="evidence" value="ECO:0007669"/>
    <property type="project" value="UniProtKB-SubCell"/>
</dbReference>
<organism evidence="8 9">
    <name type="scientific">Schizopora paradoxa</name>
    <dbReference type="NCBI Taxonomy" id="27342"/>
    <lineage>
        <taxon>Eukaryota</taxon>
        <taxon>Fungi</taxon>
        <taxon>Dikarya</taxon>
        <taxon>Basidiomycota</taxon>
        <taxon>Agaricomycotina</taxon>
        <taxon>Agaricomycetes</taxon>
        <taxon>Hymenochaetales</taxon>
        <taxon>Schizoporaceae</taxon>
        <taxon>Schizopora</taxon>
    </lineage>
</organism>
<dbReference type="GO" id="GO:0000981">
    <property type="term" value="F:DNA-binding transcription factor activity, RNA polymerase II-specific"/>
    <property type="evidence" value="ECO:0007669"/>
    <property type="project" value="TreeGrafter"/>
</dbReference>
<keyword evidence="3" id="KW-0238">DNA-binding</keyword>
<evidence type="ECO:0000256" key="3">
    <source>
        <dbReference type="ARBA" id="ARBA00023125"/>
    </source>
</evidence>
<dbReference type="InterPro" id="IPR011598">
    <property type="entry name" value="bHLH_dom"/>
</dbReference>
<sequence>MVRDALSQAMVVVRGQVQRQPEKRGLAKTQSTGPKPPPGAPTSELFSPNETSDLFGFLDNFNWEFDALNGPFASDGGVTVSDGYFGGFEESLQNSNRPGTGSSSSLGTDHANALRSLSHPYTRPNPRSTTPTSQSSTDPQNGNLSVASPSTDSASTPLRAKPLLTDPQKRMNHIMSEQKRRNAIREGYAQLTALIAPAGAPPGTGMPTRGRPKGSGARGKGRPGAGKSGVLLRAVEYIRWLEDGKDALLEEVMRVESAAGIRVDIGRV</sequence>
<evidence type="ECO:0000256" key="1">
    <source>
        <dbReference type="ARBA" id="ARBA00004123"/>
    </source>
</evidence>
<dbReference type="GO" id="GO:0046983">
    <property type="term" value="F:protein dimerization activity"/>
    <property type="evidence" value="ECO:0007669"/>
    <property type="project" value="InterPro"/>
</dbReference>
<dbReference type="OrthoDB" id="5778525at2759"/>
<dbReference type="PANTHER" id="PTHR15741">
    <property type="entry name" value="BASIC HELIX-LOOP-HELIX ZIP TRANSCRIPTION FACTOR"/>
    <property type="match status" value="1"/>
</dbReference>
<dbReference type="InParanoid" id="A0A0H2R8Z5"/>
<evidence type="ECO:0000259" key="7">
    <source>
        <dbReference type="PROSITE" id="PS50888"/>
    </source>
</evidence>
<proteinExistence type="predicted"/>
<feature type="region of interest" description="Disordered" evidence="6">
    <location>
        <begin position="15"/>
        <end position="48"/>
    </location>
</feature>
<dbReference type="PANTHER" id="PTHR15741:SF27">
    <property type="entry name" value="TRANSCRIPTION FACTOR AP-4"/>
    <property type="match status" value="1"/>
</dbReference>
<dbReference type="Proteomes" id="UP000053477">
    <property type="component" value="Unassembled WGS sequence"/>
</dbReference>
<keyword evidence="4" id="KW-0804">Transcription</keyword>
<feature type="region of interest" description="Disordered" evidence="6">
    <location>
        <begin position="89"/>
        <end position="171"/>
    </location>
</feature>
<dbReference type="SMART" id="SM00353">
    <property type="entry name" value="HLH"/>
    <property type="match status" value="1"/>
</dbReference>
<dbReference type="STRING" id="27342.A0A0H2R8Z5"/>
<evidence type="ECO:0000256" key="2">
    <source>
        <dbReference type="ARBA" id="ARBA00023015"/>
    </source>
</evidence>